<proteinExistence type="predicted"/>
<organism evidence="1">
    <name type="scientific">Picea glauca</name>
    <name type="common">White spruce</name>
    <name type="synonym">Pinus glauca</name>
    <dbReference type="NCBI Taxonomy" id="3330"/>
    <lineage>
        <taxon>Eukaryota</taxon>
        <taxon>Viridiplantae</taxon>
        <taxon>Streptophyta</taxon>
        <taxon>Embryophyta</taxon>
        <taxon>Tracheophyta</taxon>
        <taxon>Spermatophyta</taxon>
        <taxon>Pinopsida</taxon>
        <taxon>Pinidae</taxon>
        <taxon>Conifers I</taxon>
        <taxon>Pinales</taxon>
        <taxon>Pinaceae</taxon>
        <taxon>Picea</taxon>
    </lineage>
</organism>
<gene>
    <name evidence="1" type="ORF">ABT39_MTgene2330</name>
</gene>
<sequence length="102" mass="10821">MTAVVSSVFRVIKFPHEGQIVTIDQLSFCRPNPATETGPSVPLVGNSTQASESIGVGLYPALMGTFNLSAPVSFIESSQVFVISHVATDHAAVEASFKTSYF</sequence>
<evidence type="ECO:0000313" key="1">
    <source>
        <dbReference type="EMBL" id="KUM45764.1"/>
    </source>
</evidence>
<geneLocation type="mitochondrion" evidence="1"/>
<name>A0A101LUT7_PICGL</name>
<protein>
    <submittedName>
        <fullName evidence="1">Uncharacterized protein</fullName>
    </submittedName>
</protein>
<accession>A0A101LUT7</accession>
<keyword evidence="1" id="KW-0496">Mitochondrion</keyword>
<dbReference type="AlphaFoldDB" id="A0A101LUT7"/>
<dbReference type="EMBL" id="LKAM01000016">
    <property type="protein sequence ID" value="KUM45764.1"/>
    <property type="molecule type" value="Genomic_DNA"/>
</dbReference>
<reference evidence="1" key="1">
    <citation type="journal article" date="2015" name="Genome Biol. Evol.">
        <title>Organellar Genomes of White Spruce (Picea glauca): Assembly and Annotation.</title>
        <authorList>
            <person name="Jackman S.D."/>
            <person name="Warren R.L."/>
            <person name="Gibb E.A."/>
            <person name="Vandervalk B.P."/>
            <person name="Mohamadi H."/>
            <person name="Chu J."/>
            <person name="Raymond A."/>
            <person name="Pleasance S."/>
            <person name="Coope R."/>
            <person name="Wildung M.R."/>
            <person name="Ritland C.E."/>
            <person name="Bousquet J."/>
            <person name="Jones S.J."/>
            <person name="Bohlmann J."/>
            <person name="Birol I."/>
        </authorList>
    </citation>
    <scope>NUCLEOTIDE SEQUENCE [LARGE SCALE GENOMIC DNA]</scope>
    <source>
        <tissue evidence="1">Flushing bud</tissue>
    </source>
</reference>
<comment type="caution">
    <text evidence="1">The sequence shown here is derived from an EMBL/GenBank/DDBJ whole genome shotgun (WGS) entry which is preliminary data.</text>
</comment>